<comment type="similarity">
    <text evidence="3 10 13">Belongs to the IPP transferase family.</text>
</comment>
<keyword evidence="15" id="KW-1185">Reference proteome</keyword>
<evidence type="ECO:0000256" key="4">
    <source>
        <dbReference type="ARBA" id="ARBA00022679"/>
    </source>
</evidence>
<dbReference type="Gene3D" id="1.10.20.140">
    <property type="match status" value="1"/>
</dbReference>
<dbReference type="Gene3D" id="3.40.50.300">
    <property type="entry name" value="P-loop containing nucleotide triphosphate hydrolases"/>
    <property type="match status" value="1"/>
</dbReference>
<evidence type="ECO:0000256" key="6">
    <source>
        <dbReference type="ARBA" id="ARBA00022741"/>
    </source>
</evidence>
<feature type="site" description="Interaction with substrate tRNA" evidence="10">
    <location>
        <position position="102"/>
    </location>
</feature>
<evidence type="ECO:0000256" key="13">
    <source>
        <dbReference type="RuleBase" id="RU003785"/>
    </source>
</evidence>
<dbReference type="GO" id="GO:0005524">
    <property type="term" value="F:ATP binding"/>
    <property type="evidence" value="ECO:0007669"/>
    <property type="project" value="UniProtKB-UniRule"/>
</dbReference>
<feature type="binding site" evidence="10">
    <location>
        <begin position="13"/>
        <end position="18"/>
    </location>
    <ligand>
        <name>substrate</name>
    </ligand>
</feature>
<dbReference type="Pfam" id="PF01715">
    <property type="entry name" value="IPPT"/>
    <property type="match status" value="1"/>
</dbReference>
<sequence length="305" mass="34803">MNLLPLFVLVGPTAIGKTSLSIKLAKELKGEIVSADSMQVYRNLDIGTAKVTKNEMEDIPHYLIDIIDPTENFSVADFQSLAKEKIAEIASREVLPMLVGGTGLYVNSIVSEYNFTDIGDTEDIRRDLWKIAEDKGNEELIEKLKVLDPISAEKIHPNDSKRIIRALEVYYASGKPISSYQNNTSNYDLNFIGLHMDREKLYERINLRVDLMLEAGWLDELKNLLASGVPANVQALQGLGYKQLLMHLNGDISYEKAIELIKRETRRFAKRQITWFKRDERIKWINVDDKNEAQILAEILSYIEK</sequence>
<comment type="subunit">
    <text evidence="10">Monomer.</text>
</comment>
<dbReference type="GO" id="GO:0006400">
    <property type="term" value="P:tRNA modification"/>
    <property type="evidence" value="ECO:0007669"/>
    <property type="project" value="TreeGrafter"/>
</dbReference>
<feature type="region of interest" description="Interaction with substrate tRNA" evidence="10">
    <location>
        <begin position="36"/>
        <end position="39"/>
    </location>
</feature>
<dbReference type="SUPFAM" id="SSF52540">
    <property type="entry name" value="P-loop containing nucleoside triphosphate hydrolases"/>
    <property type="match status" value="2"/>
</dbReference>
<evidence type="ECO:0000256" key="5">
    <source>
        <dbReference type="ARBA" id="ARBA00022694"/>
    </source>
</evidence>
<keyword evidence="6 10" id="KW-0547">Nucleotide-binding</keyword>
<reference evidence="14 15" key="1">
    <citation type="submission" date="2017-04" db="EMBL/GenBank/DDBJ databases">
        <authorList>
            <person name="Afonso C.L."/>
            <person name="Miller P.J."/>
            <person name="Scott M.A."/>
            <person name="Spackman E."/>
            <person name="Goraichik I."/>
            <person name="Dimitrov K.M."/>
            <person name="Suarez D.L."/>
            <person name="Swayne D.E."/>
        </authorList>
    </citation>
    <scope>NUCLEOTIDE SEQUENCE [LARGE SCALE GENOMIC DNA]</scope>
    <source>
        <strain evidence="14 15">DSM 11270</strain>
    </source>
</reference>
<dbReference type="HAMAP" id="MF_00185">
    <property type="entry name" value="IPP_trans"/>
    <property type="match status" value="1"/>
</dbReference>
<dbReference type="InterPro" id="IPR018022">
    <property type="entry name" value="IPT"/>
</dbReference>
<evidence type="ECO:0000256" key="1">
    <source>
        <dbReference type="ARBA" id="ARBA00001946"/>
    </source>
</evidence>
<dbReference type="InterPro" id="IPR027417">
    <property type="entry name" value="P-loop_NTPase"/>
</dbReference>
<evidence type="ECO:0000313" key="15">
    <source>
        <dbReference type="Proteomes" id="UP000192731"/>
    </source>
</evidence>
<comment type="caution">
    <text evidence="10">Lacks conserved residue(s) required for the propagation of feature annotation.</text>
</comment>
<evidence type="ECO:0000256" key="8">
    <source>
        <dbReference type="ARBA" id="ARBA00022842"/>
    </source>
</evidence>
<keyword evidence="7 10" id="KW-0067">ATP-binding</keyword>
<keyword evidence="8 10" id="KW-0460">Magnesium</keyword>
<comment type="function">
    <text evidence="2 10 12">Catalyzes the transfer of a dimethylallyl group onto the adenine at position 37 in tRNAs that read codons beginning with uridine, leading to the formation of N6-(dimethylallyl)adenosine (i(6)A).</text>
</comment>
<evidence type="ECO:0000256" key="11">
    <source>
        <dbReference type="RuleBase" id="RU003783"/>
    </source>
</evidence>
<feature type="binding site" evidence="10">
    <location>
        <begin position="11"/>
        <end position="18"/>
    </location>
    <ligand>
        <name>ATP</name>
        <dbReference type="ChEBI" id="CHEBI:30616"/>
    </ligand>
</feature>
<proteinExistence type="inferred from homology"/>
<organism evidence="14 15">
    <name type="scientific">Desulfonispora thiosulfatigenes DSM 11270</name>
    <dbReference type="NCBI Taxonomy" id="656914"/>
    <lineage>
        <taxon>Bacteria</taxon>
        <taxon>Bacillati</taxon>
        <taxon>Bacillota</taxon>
        <taxon>Clostridia</taxon>
        <taxon>Eubacteriales</taxon>
        <taxon>Peptococcaceae</taxon>
        <taxon>Desulfonispora</taxon>
    </lineage>
</organism>
<dbReference type="STRING" id="656914.SAMN00017405_0330"/>
<keyword evidence="4 10" id="KW-0808">Transferase</keyword>
<dbReference type="PANTHER" id="PTHR11088:SF60">
    <property type="entry name" value="TRNA DIMETHYLALLYLTRANSFERASE"/>
    <property type="match status" value="1"/>
</dbReference>
<protein>
    <recommendedName>
        <fullName evidence="10">tRNA dimethylallyltransferase</fullName>
        <ecNumber evidence="10">2.5.1.75</ecNumber>
    </recommendedName>
    <alternativeName>
        <fullName evidence="10">Dimethylallyl diphosphate:tRNA dimethylallyltransferase</fullName>
        <shortName evidence="10">DMAPP:tRNA dimethylallyltransferase</shortName>
        <shortName evidence="10">DMATase</shortName>
    </alternativeName>
    <alternativeName>
        <fullName evidence="10">Isopentenyl-diphosphate:tRNA isopentenyltransferase</fullName>
        <shortName evidence="10">IPP transferase</shortName>
        <shortName evidence="10">IPPT</shortName>
        <shortName evidence="10">IPTase</shortName>
    </alternativeName>
</protein>
<evidence type="ECO:0000256" key="10">
    <source>
        <dbReference type="HAMAP-Rule" id="MF_00185"/>
    </source>
</evidence>
<keyword evidence="5 10" id="KW-0819">tRNA processing</keyword>
<dbReference type="AlphaFoldDB" id="A0A1W1VNZ6"/>
<feature type="site" description="Interaction with substrate tRNA" evidence="10">
    <location>
        <position position="125"/>
    </location>
</feature>
<evidence type="ECO:0000256" key="9">
    <source>
        <dbReference type="ARBA" id="ARBA00049563"/>
    </source>
</evidence>
<dbReference type="FunFam" id="1.10.20.140:FF:000001">
    <property type="entry name" value="tRNA dimethylallyltransferase"/>
    <property type="match status" value="1"/>
</dbReference>
<comment type="catalytic activity">
    <reaction evidence="9 10 11">
        <text>adenosine(37) in tRNA + dimethylallyl diphosphate = N(6)-dimethylallyladenosine(37) in tRNA + diphosphate</text>
        <dbReference type="Rhea" id="RHEA:26482"/>
        <dbReference type="Rhea" id="RHEA-COMP:10162"/>
        <dbReference type="Rhea" id="RHEA-COMP:10375"/>
        <dbReference type="ChEBI" id="CHEBI:33019"/>
        <dbReference type="ChEBI" id="CHEBI:57623"/>
        <dbReference type="ChEBI" id="CHEBI:74411"/>
        <dbReference type="ChEBI" id="CHEBI:74415"/>
        <dbReference type="EC" id="2.5.1.75"/>
    </reaction>
</comment>
<name>A0A1W1VNZ6_DESTI</name>
<evidence type="ECO:0000256" key="7">
    <source>
        <dbReference type="ARBA" id="ARBA00022840"/>
    </source>
</evidence>
<evidence type="ECO:0000256" key="2">
    <source>
        <dbReference type="ARBA" id="ARBA00003213"/>
    </source>
</evidence>
<dbReference type="EC" id="2.5.1.75" evidence="10"/>
<accession>A0A1W1VNZ6</accession>
<gene>
    <name evidence="10" type="primary">miaA</name>
    <name evidence="14" type="ORF">SAMN00017405_0330</name>
</gene>
<dbReference type="EMBL" id="FWWT01000022">
    <property type="protein sequence ID" value="SMB95102.1"/>
    <property type="molecule type" value="Genomic_DNA"/>
</dbReference>
<evidence type="ECO:0000256" key="3">
    <source>
        <dbReference type="ARBA" id="ARBA00005842"/>
    </source>
</evidence>
<evidence type="ECO:0000313" key="14">
    <source>
        <dbReference type="EMBL" id="SMB95102.1"/>
    </source>
</evidence>
<dbReference type="InterPro" id="IPR039657">
    <property type="entry name" value="Dimethylallyltransferase"/>
</dbReference>
<evidence type="ECO:0000256" key="12">
    <source>
        <dbReference type="RuleBase" id="RU003784"/>
    </source>
</evidence>
<dbReference type="GO" id="GO:0052381">
    <property type="term" value="F:tRNA dimethylallyltransferase activity"/>
    <property type="evidence" value="ECO:0007669"/>
    <property type="project" value="UniProtKB-UniRule"/>
</dbReference>
<dbReference type="PANTHER" id="PTHR11088">
    <property type="entry name" value="TRNA DIMETHYLALLYLTRANSFERASE"/>
    <property type="match status" value="1"/>
</dbReference>
<dbReference type="NCBIfam" id="TIGR00174">
    <property type="entry name" value="miaA"/>
    <property type="match status" value="1"/>
</dbReference>
<comment type="cofactor">
    <cofactor evidence="1 10">
        <name>Mg(2+)</name>
        <dbReference type="ChEBI" id="CHEBI:18420"/>
    </cofactor>
</comment>
<dbReference type="Proteomes" id="UP000192731">
    <property type="component" value="Unassembled WGS sequence"/>
</dbReference>